<protein>
    <submittedName>
        <fullName evidence="3">FAD-dependent oxidoreductase</fullName>
    </submittedName>
</protein>
<feature type="region of interest" description="Disordered" evidence="1">
    <location>
        <begin position="1"/>
        <end position="54"/>
    </location>
</feature>
<evidence type="ECO:0000313" key="4">
    <source>
        <dbReference type="Proteomes" id="UP001056374"/>
    </source>
</evidence>
<dbReference type="InterPro" id="IPR036188">
    <property type="entry name" value="FAD/NAD-bd_sf"/>
</dbReference>
<reference evidence="3" key="1">
    <citation type="submission" date="2022-06" db="EMBL/GenBank/DDBJ databases">
        <title>Complete genome sequence of soil microorganisms Streptomyces sp. Qhu-M197 isolated from Alpine meadows habitats on the Tibetan Plateau.</title>
        <authorList>
            <person name="Zhang B."/>
            <person name="Xiang X."/>
            <person name="Fan J."/>
        </authorList>
    </citation>
    <scope>NUCLEOTIDE SEQUENCE</scope>
    <source>
        <strain evidence="3">Qhu-M197</strain>
    </source>
</reference>
<dbReference type="Pfam" id="PF01593">
    <property type="entry name" value="Amino_oxidase"/>
    <property type="match status" value="1"/>
</dbReference>
<proteinExistence type="predicted"/>
<dbReference type="Proteomes" id="UP001056374">
    <property type="component" value="Chromosome"/>
</dbReference>
<dbReference type="InterPro" id="IPR002937">
    <property type="entry name" value="Amino_oxidase"/>
</dbReference>
<feature type="domain" description="Amine oxidase" evidence="2">
    <location>
        <begin position="21"/>
        <end position="84"/>
    </location>
</feature>
<sequence>MAGLTAAYERSTAPNSPSPFSHHWRQTPYLEGAWHDPPGGTDAPRSKPLNEPTGRVHFAGDWLSHTDAWQHGACTSARRAVTALHARVPAS</sequence>
<name>A0ABY4ZMJ4_9ACTN</name>
<accession>A0ABY4ZMJ4</accession>
<dbReference type="Gene3D" id="3.50.50.60">
    <property type="entry name" value="FAD/NAD(P)-binding domain"/>
    <property type="match status" value="1"/>
</dbReference>
<gene>
    <name evidence="3" type="ORF">NFX46_30700</name>
</gene>
<evidence type="ECO:0000313" key="3">
    <source>
        <dbReference type="EMBL" id="USQ89735.1"/>
    </source>
</evidence>
<evidence type="ECO:0000256" key="1">
    <source>
        <dbReference type="SAM" id="MobiDB-lite"/>
    </source>
</evidence>
<organism evidence="3 4">
    <name type="scientific">Streptomyces phaeoluteigriseus</name>
    <dbReference type="NCBI Taxonomy" id="114686"/>
    <lineage>
        <taxon>Bacteria</taxon>
        <taxon>Bacillati</taxon>
        <taxon>Actinomycetota</taxon>
        <taxon>Actinomycetes</taxon>
        <taxon>Kitasatosporales</taxon>
        <taxon>Streptomycetaceae</taxon>
        <taxon>Streptomyces</taxon>
        <taxon>Streptomyces aurantiacus group</taxon>
    </lineage>
</organism>
<keyword evidence="4" id="KW-1185">Reference proteome</keyword>
<dbReference type="EMBL" id="CP099468">
    <property type="protein sequence ID" value="USQ89735.1"/>
    <property type="molecule type" value="Genomic_DNA"/>
</dbReference>
<evidence type="ECO:0000259" key="2">
    <source>
        <dbReference type="Pfam" id="PF01593"/>
    </source>
</evidence>